<dbReference type="InterPro" id="IPR010730">
    <property type="entry name" value="HET"/>
</dbReference>
<dbReference type="PANTHER" id="PTHR33112">
    <property type="entry name" value="DOMAIN PROTEIN, PUTATIVE-RELATED"/>
    <property type="match status" value="1"/>
</dbReference>
<dbReference type="Proteomes" id="UP000566819">
    <property type="component" value="Unassembled WGS sequence"/>
</dbReference>
<dbReference type="PANTHER" id="PTHR33112:SF10">
    <property type="entry name" value="TOL"/>
    <property type="match status" value="1"/>
</dbReference>
<dbReference type="EMBL" id="JAAMPI010000820">
    <property type="protein sequence ID" value="KAF4628382.1"/>
    <property type="molecule type" value="Genomic_DNA"/>
</dbReference>
<dbReference type="Gene3D" id="1.10.510.10">
    <property type="entry name" value="Transferase(Phosphotransferase) domain 1"/>
    <property type="match status" value="1"/>
</dbReference>
<sequence>MAPVFRYKQHHKFQQEILPIISIDTDDSREMAILPILERQGYIVDRIAPMHHDFYGQTHETYSAPGSLLGEDYINSGDVWSLGCVYLDFITWLLMGYESVEQFSNSRSLPRNGTLIDDFFEIIPDLNIGDPVPKVKDSINQWVLGLHQHKNCSRFIHNVLILLMNDTLVVDPMEITSAGHLHEKLKLFLQAAERDNKYLIEPMPWDQAMESSGQYSDLKQDTPRSQLLSGSYERTSPAGTLQGLSARSISGREIVPPAIRDAKILCKIHLESLPSTFQDTVLITQKLGIRYLWIDSLCIIQDNNEDWARESCEMGNIFQNAWLVLAAAHSDDSLGGLLPMDER</sequence>
<dbReference type="OrthoDB" id="3563405at2759"/>
<dbReference type="Pfam" id="PF06985">
    <property type="entry name" value="HET"/>
    <property type="match status" value="1"/>
</dbReference>
<gene>
    <name evidence="2" type="ORF">G7Y89_g9770</name>
</gene>
<proteinExistence type="predicted"/>
<protein>
    <recommendedName>
        <fullName evidence="1">Heterokaryon incompatibility domain-containing protein</fullName>
    </recommendedName>
</protein>
<evidence type="ECO:0000259" key="1">
    <source>
        <dbReference type="Pfam" id="PF06985"/>
    </source>
</evidence>
<reference evidence="2 3" key="1">
    <citation type="submission" date="2020-03" db="EMBL/GenBank/DDBJ databases">
        <title>Draft Genome Sequence of Cudoniella acicularis.</title>
        <authorList>
            <person name="Buettner E."/>
            <person name="Kellner H."/>
        </authorList>
    </citation>
    <scope>NUCLEOTIDE SEQUENCE [LARGE SCALE GENOMIC DNA]</scope>
    <source>
        <strain evidence="2 3">DSM 108380</strain>
    </source>
</reference>
<organism evidence="2 3">
    <name type="scientific">Cudoniella acicularis</name>
    <dbReference type="NCBI Taxonomy" id="354080"/>
    <lineage>
        <taxon>Eukaryota</taxon>
        <taxon>Fungi</taxon>
        <taxon>Dikarya</taxon>
        <taxon>Ascomycota</taxon>
        <taxon>Pezizomycotina</taxon>
        <taxon>Leotiomycetes</taxon>
        <taxon>Helotiales</taxon>
        <taxon>Tricladiaceae</taxon>
        <taxon>Cudoniella</taxon>
    </lineage>
</organism>
<comment type="caution">
    <text evidence="2">The sequence shown here is derived from an EMBL/GenBank/DDBJ whole genome shotgun (WGS) entry which is preliminary data.</text>
</comment>
<evidence type="ECO:0000313" key="2">
    <source>
        <dbReference type="EMBL" id="KAF4628382.1"/>
    </source>
</evidence>
<evidence type="ECO:0000313" key="3">
    <source>
        <dbReference type="Proteomes" id="UP000566819"/>
    </source>
</evidence>
<feature type="domain" description="Heterokaryon incompatibility" evidence="1">
    <location>
        <begin position="262"/>
        <end position="340"/>
    </location>
</feature>
<name>A0A8H4RE16_9HELO</name>
<dbReference type="AlphaFoldDB" id="A0A8H4RE16"/>
<accession>A0A8H4RE16</accession>
<keyword evidence="3" id="KW-1185">Reference proteome</keyword>